<evidence type="ECO:0000313" key="2">
    <source>
        <dbReference type="Proteomes" id="UP000479710"/>
    </source>
</evidence>
<name>A0A6G1FAJ8_9ORYZ</name>
<protein>
    <submittedName>
        <fullName evidence="1">Uncharacterized protein</fullName>
    </submittedName>
</protein>
<dbReference type="EMBL" id="SPHZ02000001">
    <property type="protein sequence ID" value="KAF0933879.1"/>
    <property type="molecule type" value="Genomic_DNA"/>
</dbReference>
<dbReference type="AlphaFoldDB" id="A0A6G1FAJ8"/>
<accession>A0A6G1FAJ8</accession>
<evidence type="ECO:0000313" key="1">
    <source>
        <dbReference type="EMBL" id="KAF0933879.1"/>
    </source>
</evidence>
<dbReference type="Proteomes" id="UP000479710">
    <property type="component" value="Unassembled WGS sequence"/>
</dbReference>
<keyword evidence="2" id="KW-1185">Reference proteome</keyword>
<organism evidence="1 2">
    <name type="scientific">Oryza meyeriana var. granulata</name>
    <dbReference type="NCBI Taxonomy" id="110450"/>
    <lineage>
        <taxon>Eukaryota</taxon>
        <taxon>Viridiplantae</taxon>
        <taxon>Streptophyta</taxon>
        <taxon>Embryophyta</taxon>
        <taxon>Tracheophyta</taxon>
        <taxon>Spermatophyta</taxon>
        <taxon>Magnoliopsida</taxon>
        <taxon>Liliopsida</taxon>
        <taxon>Poales</taxon>
        <taxon>Poaceae</taxon>
        <taxon>BOP clade</taxon>
        <taxon>Oryzoideae</taxon>
        <taxon>Oryzeae</taxon>
        <taxon>Oryzinae</taxon>
        <taxon>Oryza</taxon>
        <taxon>Oryza meyeriana</taxon>
    </lineage>
</organism>
<comment type="caution">
    <text evidence="1">The sequence shown here is derived from an EMBL/GenBank/DDBJ whole genome shotgun (WGS) entry which is preliminary data.</text>
</comment>
<proteinExistence type="predicted"/>
<gene>
    <name evidence="1" type="ORF">E2562_020012</name>
</gene>
<sequence>MSVVHVIPPLRFVPSPCNHEQVPAAQVAREAAEAYARDRHAGVQEVLRSFRRIFAAAAAANATFFWGLLKLLVPFQVATAVVKESIEPLLDEYRPPGIKSLKRPNCAMRINTVGQSGKSKT</sequence>
<reference evidence="1 2" key="1">
    <citation type="submission" date="2019-11" db="EMBL/GenBank/DDBJ databases">
        <title>Whole genome sequence of Oryza granulata.</title>
        <authorList>
            <person name="Li W."/>
        </authorList>
    </citation>
    <scope>NUCLEOTIDE SEQUENCE [LARGE SCALE GENOMIC DNA]</scope>
    <source>
        <strain evidence="2">cv. Menghai</strain>
        <tissue evidence="1">Leaf</tissue>
    </source>
</reference>